<organism evidence="1 2">
    <name type="scientific">Duganella radicis</name>
    <dbReference type="NCBI Taxonomy" id="551988"/>
    <lineage>
        <taxon>Bacteria</taxon>
        <taxon>Pseudomonadati</taxon>
        <taxon>Pseudomonadota</taxon>
        <taxon>Betaproteobacteria</taxon>
        <taxon>Burkholderiales</taxon>
        <taxon>Oxalobacteraceae</taxon>
        <taxon>Telluria group</taxon>
        <taxon>Duganella</taxon>
    </lineage>
</organism>
<gene>
    <name evidence="1" type="ORF">GM676_01640</name>
</gene>
<reference evidence="1 2" key="1">
    <citation type="submission" date="2019-11" db="EMBL/GenBank/DDBJ databases">
        <title>Type strains purchased from KCTC, JCM and DSMZ.</title>
        <authorList>
            <person name="Lu H."/>
        </authorList>
    </citation>
    <scope>NUCLEOTIDE SEQUENCE [LARGE SCALE GENOMIC DNA]</scope>
    <source>
        <strain evidence="1 2">KCTC 22382</strain>
    </source>
</reference>
<dbReference type="RefSeq" id="WP_155461627.1">
    <property type="nucleotide sequence ID" value="NZ_WNKY01000001.1"/>
</dbReference>
<dbReference type="EMBL" id="WNKY01000001">
    <property type="protein sequence ID" value="MTV36283.1"/>
    <property type="molecule type" value="Genomic_DNA"/>
</dbReference>
<protein>
    <submittedName>
        <fullName evidence="1">Uncharacterized protein</fullName>
    </submittedName>
</protein>
<keyword evidence="2" id="KW-1185">Reference proteome</keyword>
<accession>A0A6L6PBS1</accession>
<name>A0A6L6PBS1_9BURK</name>
<sequence length="148" mass="15132">MSNNVLLAVAIGAAVFLVVQKQAKASSVNPGGTVKVLTPQQVAAGRQQSANVNADMWTRLLGKGFTDLAAGSAAIGKNVFGQLTSSDGKPINGGDPLSFYYQLQAGDAVDLPSMGGYELPGAGSTMPVLDWDSGGSRGYDWNDIAGLA</sequence>
<evidence type="ECO:0000313" key="2">
    <source>
        <dbReference type="Proteomes" id="UP000475582"/>
    </source>
</evidence>
<dbReference type="Proteomes" id="UP000475582">
    <property type="component" value="Unassembled WGS sequence"/>
</dbReference>
<proteinExistence type="predicted"/>
<dbReference type="AlphaFoldDB" id="A0A6L6PBS1"/>
<evidence type="ECO:0000313" key="1">
    <source>
        <dbReference type="EMBL" id="MTV36283.1"/>
    </source>
</evidence>
<comment type="caution">
    <text evidence="1">The sequence shown here is derived from an EMBL/GenBank/DDBJ whole genome shotgun (WGS) entry which is preliminary data.</text>
</comment>